<keyword evidence="11" id="KW-1133">Transmembrane helix</keyword>
<organism evidence="12 13">
    <name type="scientific">Actinidia rufa</name>
    <dbReference type="NCBI Taxonomy" id="165716"/>
    <lineage>
        <taxon>Eukaryota</taxon>
        <taxon>Viridiplantae</taxon>
        <taxon>Streptophyta</taxon>
        <taxon>Embryophyta</taxon>
        <taxon>Tracheophyta</taxon>
        <taxon>Spermatophyta</taxon>
        <taxon>Magnoliopsida</taxon>
        <taxon>eudicotyledons</taxon>
        <taxon>Gunneridae</taxon>
        <taxon>Pentapetalae</taxon>
        <taxon>asterids</taxon>
        <taxon>Ericales</taxon>
        <taxon>Actinidiaceae</taxon>
        <taxon>Actinidia</taxon>
    </lineage>
</organism>
<evidence type="ECO:0000313" key="13">
    <source>
        <dbReference type="Proteomes" id="UP000585474"/>
    </source>
</evidence>
<gene>
    <name evidence="12" type="ORF">Acr_24g0001740</name>
</gene>
<dbReference type="SUPFAM" id="SSF54648">
    <property type="entry name" value="DLC"/>
    <property type="match status" value="1"/>
</dbReference>
<dbReference type="AlphaFoldDB" id="A0A7J0GTW3"/>
<dbReference type="Pfam" id="PF01221">
    <property type="entry name" value="Dynein_light"/>
    <property type="match status" value="1"/>
</dbReference>
<keyword evidence="4" id="KW-0813">Transport</keyword>
<evidence type="ECO:0000256" key="2">
    <source>
        <dbReference type="ARBA" id="ARBA00004245"/>
    </source>
</evidence>
<comment type="caution">
    <text evidence="12">The sequence shown here is derived from an EMBL/GenBank/DDBJ whole genome shotgun (WGS) entry which is preliminary data.</text>
</comment>
<evidence type="ECO:0000313" key="12">
    <source>
        <dbReference type="EMBL" id="GFZ13984.1"/>
    </source>
</evidence>
<dbReference type="SMART" id="SM01375">
    <property type="entry name" value="Dynein_light"/>
    <property type="match status" value="1"/>
</dbReference>
<evidence type="ECO:0000256" key="1">
    <source>
        <dbReference type="ARBA" id="ARBA00004123"/>
    </source>
</evidence>
<dbReference type="PANTHER" id="PTHR11886">
    <property type="entry name" value="DYNEIN LIGHT CHAIN"/>
    <property type="match status" value="1"/>
</dbReference>
<keyword evidence="11" id="KW-0472">Membrane</keyword>
<feature type="transmembrane region" description="Helical" evidence="11">
    <location>
        <begin position="95"/>
        <end position="117"/>
    </location>
</feature>
<evidence type="ECO:0000256" key="3">
    <source>
        <dbReference type="ARBA" id="ARBA00015062"/>
    </source>
</evidence>
<keyword evidence="7" id="KW-0509">mRNA transport</keyword>
<evidence type="ECO:0000256" key="11">
    <source>
        <dbReference type="SAM" id="Phobius"/>
    </source>
</evidence>
<evidence type="ECO:0000256" key="8">
    <source>
        <dbReference type="ARBA" id="ARBA00022927"/>
    </source>
</evidence>
<dbReference type="PANTHER" id="PTHR11886:SF35">
    <property type="entry name" value="DYNEIN LIGHT CHAIN"/>
    <property type="match status" value="1"/>
</dbReference>
<dbReference type="OrthoDB" id="10033309at2759"/>
<keyword evidence="10" id="KW-0539">Nucleus</keyword>
<sequence>MGEDMQKETVDIAIAAFEKHNVEKDVAEYIKKEFDKKHGPTWHCIVGKNFEPHCSWLASCASVGGGSSTVAAILSSVFFFLHFFIFSSSFPPPPIIAAASVLYIVVRLFSTTIPLVLDLADLSIAVNWWPKVIATCSSRFIHGLVRVSLLATIVSHIATILMFFLVSESHCSWLTSSTSAGGRQFHCCRNIVWCFLFLHFFIFSSSFPLSPIVAAASVLYIVVRLRSTSIPLVSDLADLSNAVNWWFKVIATCSSHFIHGLVRVYLADLSNAVNWWFKVIATCSSHFIHGLVRVSLHCHYRGFYAVDILRPLTRLDHCCLCSLLLPCIAFAVDISTPLPVMVFQLFLLIFLRQLLWYLFV</sequence>
<keyword evidence="9" id="KW-0206">Cytoskeleton</keyword>
<evidence type="ECO:0000256" key="10">
    <source>
        <dbReference type="ARBA" id="ARBA00023242"/>
    </source>
</evidence>
<dbReference type="GO" id="GO:0007017">
    <property type="term" value="P:microtubule-based process"/>
    <property type="evidence" value="ECO:0007669"/>
    <property type="project" value="InterPro"/>
</dbReference>
<keyword evidence="13" id="KW-1185">Reference proteome</keyword>
<dbReference type="Gene3D" id="3.30.740.10">
    <property type="entry name" value="Protein Inhibitor Of Neuronal Nitric Oxide Synthase"/>
    <property type="match status" value="1"/>
</dbReference>
<dbReference type="GO" id="GO:0051028">
    <property type="term" value="P:mRNA transport"/>
    <property type="evidence" value="ECO:0007669"/>
    <property type="project" value="UniProtKB-KW"/>
</dbReference>
<evidence type="ECO:0000256" key="4">
    <source>
        <dbReference type="ARBA" id="ARBA00022448"/>
    </source>
</evidence>
<accession>A0A7J0GTW3</accession>
<dbReference type="FunFam" id="3.30.740.10:FF:000005">
    <property type="entry name" value="Dynein light chain"/>
    <property type="match status" value="1"/>
</dbReference>
<name>A0A7J0GTW3_9ERIC</name>
<feature type="transmembrane region" description="Helical" evidence="11">
    <location>
        <begin position="338"/>
        <end position="359"/>
    </location>
</feature>
<dbReference type="GO" id="GO:0015031">
    <property type="term" value="P:protein transport"/>
    <property type="evidence" value="ECO:0007669"/>
    <property type="project" value="UniProtKB-KW"/>
</dbReference>
<dbReference type="GO" id="GO:0005868">
    <property type="term" value="C:cytoplasmic dynein complex"/>
    <property type="evidence" value="ECO:0007669"/>
    <property type="project" value="TreeGrafter"/>
</dbReference>
<protein>
    <recommendedName>
        <fullName evidence="3">Dynein light chain 1, cytoplasmic</fullName>
    </recommendedName>
</protein>
<keyword evidence="11" id="KW-0812">Transmembrane</keyword>
<dbReference type="Proteomes" id="UP000585474">
    <property type="component" value="Unassembled WGS sequence"/>
</dbReference>
<evidence type="ECO:0000256" key="6">
    <source>
        <dbReference type="ARBA" id="ARBA00022701"/>
    </source>
</evidence>
<evidence type="ECO:0000256" key="7">
    <source>
        <dbReference type="ARBA" id="ARBA00022816"/>
    </source>
</evidence>
<keyword evidence="5" id="KW-0963">Cytoplasm</keyword>
<feature type="transmembrane region" description="Helical" evidence="11">
    <location>
        <begin position="209"/>
        <end position="225"/>
    </location>
</feature>
<evidence type="ECO:0000256" key="5">
    <source>
        <dbReference type="ARBA" id="ARBA00022490"/>
    </source>
</evidence>
<dbReference type="GO" id="GO:0005634">
    <property type="term" value="C:nucleus"/>
    <property type="evidence" value="ECO:0007669"/>
    <property type="project" value="UniProtKB-SubCell"/>
</dbReference>
<feature type="transmembrane region" description="Helical" evidence="11">
    <location>
        <begin position="245"/>
        <end position="266"/>
    </location>
</feature>
<comment type="subcellular location">
    <subcellularLocation>
        <location evidence="2">Cytoplasm</location>
        <location evidence="2">Cytoskeleton</location>
    </subcellularLocation>
    <subcellularLocation>
        <location evidence="1">Nucleus</location>
    </subcellularLocation>
</comment>
<keyword evidence="8" id="KW-0653">Protein transport</keyword>
<feature type="transmembrane region" description="Helical" evidence="11">
    <location>
        <begin position="147"/>
        <end position="166"/>
    </location>
</feature>
<feature type="transmembrane region" description="Helical" evidence="11">
    <location>
        <begin position="56"/>
        <end position="83"/>
    </location>
</feature>
<evidence type="ECO:0000256" key="9">
    <source>
        <dbReference type="ARBA" id="ARBA00023212"/>
    </source>
</evidence>
<dbReference type="InterPro" id="IPR001372">
    <property type="entry name" value="Dynein_light_chain_typ-1/2"/>
</dbReference>
<dbReference type="GO" id="GO:0005874">
    <property type="term" value="C:microtubule"/>
    <property type="evidence" value="ECO:0007669"/>
    <property type="project" value="UniProtKB-KW"/>
</dbReference>
<proteinExistence type="predicted"/>
<keyword evidence="6" id="KW-0493">Microtubule</keyword>
<dbReference type="GO" id="GO:0045505">
    <property type="term" value="F:dynein intermediate chain binding"/>
    <property type="evidence" value="ECO:0007669"/>
    <property type="project" value="TreeGrafter"/>
</dbReference>
<reference evidence="12 13" key="1">
    <citation type="submission" date="2019-07" db="EMBL/GenBank/DDBJ databases">
        <title>De Novo Assembly of kiwifruit Actinidia rufa.</title>
        <authorList>
            <person name="Sugita-Konishi S."/>
            <person name="Sato K."/>
            <person name="Mori E."/>
            <person name="Abe Y."/>
            <person name="Kisaki G."/>
            <person name="Hamano K."/>
            <person name="Suezawa K."/>
            <person name="Otani M."/>
            <person name="Fukuda T."/>
            <person name="Manabe T."/>
            <person name="Gomi K."/>
            <person name="Tabuchi M."/>
            <person name="Akimitsu K."/>
            <person name="Kataoka I."/>
        </authorList>
    </citation>
    <scope>NUCLEOTIDE SEQUENCE [LARGE SCALE GENOMIC DNA]</scope>
    <source>
        <strain evidence="13">cv. Fuchu</strain>
    </source>
</reference>
<dbReference type="EMBL" id="BJWL01000024">
    <property type="protein sequence ID" value="GFZ13984.1"/>
    <property type="molecule type" value="Genomic_DNA"/>
</dbReference>
<dbReference type="InterPro" id="IPR037177">
    <property type="entry name" value="DLC_sf"/>
</dbReference>